<evidence type="ECO:0000313" key="4">
    <source>
        <dbReference type="EMBL" id="KAF5102661.1"/>
    </source>
</evidence>
<reference evidence="4" key="2">
    <citation type="submission" date="2020-01" db="EMBL/GenBank/DDBJ databases">
        <authorList>
            <person name="Perkins V."/>
            <person name="Lessard M.-H."/>
            <person name="Dugat-Bony E."/>
            <person name="Frenette M."/>
            <person name="Labrie S."/>
        </authorList>
    </citation>
    <scope>NUCLEOTIDE SEQUENCE</scope>
    <source>
        <strain evidence="4">LMA-70</strain>
    </source>
</reference>
<feature type="compositionally biased region" description="Polar residues" evidence="3">
    <location>
        <begin position="69"/>
        <end position="81"/>
    </location>
</feature>
<feature type="compositionally biased region" description="Basic residues" evidence="3">
    <location>
        <begin position="1"/>
        <end position="10"/>
    </location>
</feature>
<feature type="coiled-coil region" evidence="2">
    <location>
        <begin position="216"/>
        <end position="408"/>
    </location>
</feature>
<protein>
    <submittedName>
        <fullName evidence="4">Uncharacterized protein</fullName>
    </submittedName>
</protein>
<dbReference type="PANTHER" id="PTHR31859">
    <property type="entry name" value="TETRATRICOPEPTIDE REPEAT PROTEIN 39 FAMILY MEMBER"/>
    <property type="match status" value="1"/>
</dbReference>
<feature type="region of interest" description="Disordered" evidence="3">
    <location>
        <begin position="1"/>
        <end position="82"/>
    </location>
</feature>
<dbReference type="PANTHER" id="PTHR31859:SF1">
    <property type="entry name" value="TETRATRICOPEPTIDE REPEAT PROTEIN 39C"/>
    <property type="match status" value="1"/>
</dbReference>
<name>A0A9P5G8C1_GEOCN</name>
<evidence type="ECO:0000256" key="3">
    <source>
        <dbReference type="SAM" id="MobiDB-lite"/>
    </source>
</evidence>
<keyword evidence="2" id="KW-0175">Coiled coil</keyword>
<proteinExistence type="inferred from homology"/>
<dbReference type="Proteomes" id="UP000750522">
    <property type="component" value="Unassembled WGS sequence"/>
</dbReference>
<organism evidence="4 5">
    <name type="scientific">Geotrichum candidum</name>
    <name type="common">Oospora lactis</name>
    <name type="synonym">Dipodascus geotrichum</name>
    <dbReference type="NCBI Taxonomy" id="1173061"/>
    <lineage>
        <taxon>Eukaryota</taxon>
        <taxon>Fungi</taxon>
        <taxon>Dikarya</taxon>
        <taxon>Ascomycota</taxon>
        <taxon>Saccharomycotina</taxon>
        <taxon>Dipodascomycetes</taxon>
        <taxon>Dipodascales</taxon>
        <taxon>Dipodascaceae</taxon>
        <taxon>Geotrichum</taxon>
    </lineage>
</organism>
<evidence type="ECO:0000256" key="1">
    <source>
        <dbReference type="ARBA" id="ARBA00010925"/>
    </source>
</evidence>
<sequence length="1138" mass="127416">MAKNSKKNKNKANGQAKSKAPETAQPAATEVVEKPESLSVDQPEPVQVPDHEQSTENNNTNEKVLEPTQGDSNGEATSQAEDTTKLLFLENKLKDLEAQLAARNNEVEVFKTKSLEQEAALQSLQETHKKELSQLESKIAESTTENSKHSEDNNLDDKYTQQINELKAKLEAAVKDKENSDQQYQNLLGRVSTIKATLGERLKTDAAELVRNKEIIQSLEEEKKSMSTSLETLRKELISSNQENENLSKELSAVRMEYQSSIENWDSKHDSLVKENRMMQEESEKASNLVKSLEVSLSEEKTLRVNLESKKTDLEEQIKTQINYAEQYRRERDEVKSEKTKLAEQVETLSKYNADKTEALSLEIKTLQEELEKNKEKLEQSVAQVAGLQKSNANIPELEKEVKEKNLQLGKLHLANKQSPSTVSLNLLDDAIALEHGLKAMDFLMDDRIHETDEILKDDNSAFCKLAKGVINFIEAILGFEPDVIKTACNSLYEAEQAAYKERQKAIKNNKVSSSRFPPGLEYSVAYAEAQLLSAITLFLSESVIDNAKALYRLRKAYQTFEQVSKQLNSSSLQDTLSSSISASTPNLLHTTKGSLSNQTSTASLRGKGTTVDDGILTLESLKVPEVAARAKKFHKARLERSKKLAGNDKSHHLAQVEKALADMTLGSNGTNKAGQETVDEYIVSAINACYGLLQLVISIIPPGIGRVLSIVGFNGDKDEALTMLWKATAHTNIHGCIALLALLQFYDGPTQVSDIVLPSTKTESSSLAETEGEPMIPTNFDDVDETKRCLKAALARTSKHYSHGALWQLQEGRMKASEGQLKEAVEIMDDTSRGPINLRQVEGLMLFDKTMFILALHGYETAAPNYLRLIDLNSWSHMFYTYLSGISQVEIYRMNKNSNPEKAVEAKKKALKCFNDAPSYFNSKKKILSKPMPFDTFVLRKLKLWKEIADKHNVDLVDAIGTSPTHEIIYFWNGFGRMPDDELENALKILGYTGEPGTDFSSSESKPVVQEIEDESLVRYLLQAITLRSLKRVDEGYELLKTKVLPKVYQDAPEKGHYKSGIPKVNFIRNCREPWLAPSAIYEMAIFEWTIHGTSKVDLVKDYLEMANSWSDDYELSTRVGLKIKSALSRLDDIGGL</sequence>
<dbReference type="GO" id="GO:0005741">
    <property type="term" value="C:mitochondrial outer membrane"/>
    <property type="evidence" value="ECO:0007669"/>
    <property type="project" value="TreeGrafter"/>
</dbReference>
<reference evidence="4" key="1">
    <citation type="journal article" date="2020" name="Front. Microbiol.">
        <title>Phenotypic and Genetic Characterization of the Cheese Ripening Yeast Geotrichum candidum.</title>
        <authorList>
            <person name="Perkins V."/>
            <person name="Vignola S."/>
            <person name="Lessard M.H."/>
            <person name="Plante P.L."/>
            <person name="Corbeil J."/>
            <person name="Dugat-Bony E."/>
            <person name="Frenette M."/>
            <person name="Labrie S."/>
        </authorList>
    </citation>
    <scope>NUCLEOTIDE SEQUENCE</scope>
    <source>
        <strain evidence="4">LMA-70</strain>
    </source>
</reference>
<evidence type="ECO:0000313" key="5">
    <source>
        <dbReference type="Proteomes" id="UP000750522"/>
    </source>
</evidence>
<dbReference type="AlphaFoldDB" id="A0A9P5G8C1"/>
<comment type="similarity">
    <text evidence="1">Belongs to the IML2 family.</text>
</comment>
<dbReference type="EMBL" id="QQZK01000028">
    <property type="protein sequence ID" value="KAF5102661.1"/>
    <property type="molecule type" value="Genomic_DNA"/>
</dbReference>
<dbReference type="Pfam" id="PF10300">
    <property type="entry name" value="Iml2-TPR_39"/>
    <property type="match status" value="1"/>
</dbReference>
<comment type="caution">
    <text evidence="4">The sequence shown here is derived from an EMBL/GenBank/DDBJ whole genome shotgun (WGS) entry which is preliminary data.</text>
</comment>
<dbReference type="InterPro" id="IPR019412">
    <property type="entry name" value="IML2/TPR_39"/>
</dbReference>
<evidence type="ECO:0000256" key="2">
    <source>
        <dbReference type="SAM" id="Coils"/>
    </source>
</evidence>
<dbReference type="GO" id="GO:0005829">
    <property type="term" value="C:cytosol"/>
    <property type="evidence" value="ECO:0007669"/>
    <property type="project" value="TreeGrafter"/>
</dbReference>
<accession>A0A9P5G8C1</accession>
<dbReference type="GO" id="GO:0005634">
    <property type="term" value="C:nucleus"/>
    <property type="evidence" value="ECO:0007669"/>
    <property type="project" value="TreeGrafter"/>
</dbReference>
<gene>
    <name evidence="4" type="ORF">DV451_001760</name>
</gene>